<feature type="region of interest" description="Disordered" evidence="2">
    <location>
        <begin position="1800"/>
        <end position="1838"/>
    </location>
</feature>
<dbReference type="GO" id="GO:0003723">
    <property type="term" value="F:RNA binding"/>
    <property type="evidence" value="ECO:0007669"/>
    <property type="project" value="UniProtKB-KW"/>
</dbReference>
<dbReference type="Pfam" id="PF05183">
    <property type="entry name" value="RdRP"/>
    <property type="match status" value="1"/>
</dbReference>
<keyword evidence="5" id="KW-1185">Reference proteome</keyword>
<feature type="compositionally biased region" description="Low complexity" evidence="2">
    <location>
        <begin position="1597"/>
        <end position="1608"/>
    </location>
</feature>
<feature type="compositionally biased region" description="Polar residues" evidence="2">
    <location>
        <begin position="52"/>
        <end position="65"/>
    </location>
</feature>
<dbReference type="InterPro" id="IPR007855">
    <property type="entry name" value="RDRP"/>
</dbReference>
<proteinExistence type="predicted"/>
<feature type="region of interest" description="Disordered" evidence="2">
    <location>
        <begin position="141"/>
        <end position="165"/>
    </location>
</feature>
<feature type="region of interest" description="Disordered" evidence="2">
    <location>
        <begin position="1590"/>
        <end position="1767"/>
    </location>
</feature>
<feature type="compositionally biased region" description="Gly residues" evidence="2">
    <location>
        <begin position="1854"/>
        <end position="1890"/>
    </location>
</feature>
<feature type="coiled-coil region" evidence="1">
    <location>
        <begin position="1528"/>
        <end position="1562"/>
    </location>
</feature>
<dbReference type="EMBL" id="PUHQ01000142">
    <property type="protein sequence ID" value="KAG0654674.1"/>
    <property type="molecule type" value="Genomic_DNA"/>
</dbReference>
<accession>A0A9P6VV32</accession>
<feature type="domain" description="RDRP core" evidence="3">
    <location>
        <begin position="520"/>
        <end position="1114"/>
    </location>
</feature>
<evidence type="ECO:0000313" key="5">
    <source>
        <dbReference type="Proteomes" id="UP000777482"/>
    </source>
</evidence>
<dbReference type="PANTHER" id="PTHR23079:SF55">
    <property type="entry name" value="RNA-DIRECTED RNA POLYMERASE"/>
    <property type="match status" value="1"/>
</dbReference>
<comment type="caution">
    <text evidence="4">The sequence shown here is derived from an EMBL/GenBank/DDBJ whole genome shotgun (WGS) entry which is preliminary data.</text>
</comment>
<feature type="compositionally biased region" description="Acidic residues" evidence="2">
    <location>
        <begin position="1508"/>
        <end position="1519"/>
    </location>
</feature>
<reference evidence="4 5" key="1">
    <citation type="submission" date="2020-11" db="EMBL/GenBank/DDBJ databases">
        <title>Kefir isolates.</title>
        <authorList>
            <person name="Marcisauskas S."/>
            <person name="Kim Y."/>
            <person name="Blasche S."/>
        </authorList>
    </citation>
    <scope>NUCLEOTIDE SEQUENCE [LARGE SCALE GENOMIC DNA]</scope>
    <source>
        <strain evidence="4 5">KR</strain>
    </source>
</reference>
<dbReference type="OrthoDB" id="6513042at2759"/>
<dbReference type="GO" id="GO:0030422">
    <property type="term" value="P:siRNA processing"/>
    <property type="evidence" value="ECO:0007669"/>
    <property type="project" value="TreeGrafter"/>
</dbReference>
<evidence type="ECO:0000256" key="1">
    <source>
        <dbReference type="SAM" id="Coils"/>
    </source>
</evidence>
<name>A0A9P6VV32_RHOMI</name>
<feature type="compositionally biased region" description="Basic and acidic residues" evidence="2">
    <location>
        <begin position="1664"/>
        <end position="1676"/>
    </location>
</feature>
<feature type="region of interest" description="Disordered" evidence="2">
    <location>
        <begin position="1435"/>
        <end position="1519"/>
    </location>
</feature>
<keyword evidence="1" id="KW-0175">Coiled coil</keyword>
<dbReference type="GO" id="GO:0003968">
    <property type="term" value="F:RNA-directed RNA polymerase activity"/>
    <property type="evidence" value="ECO:0007669"/>
    <property type="project" value="UniProtKB-KW"/>
</dbReference>
<evidence type="ECO:0000256" key="2">
    <source>
        <dbReference type="SAM" id="MobiDB-lite"/>
    </source>
</evidence>
<dbReference type="PANTHER" id="PTHR23079">
    <property type="entry name" value="RNA-DEPENDENT RNA POLYMERASE"/>
    <property type="match status" value="1"/>
</dbReference>
<dbReference type="InterPro" id="IPR057596">
    <property type="entry name" value="RDRP_core"/>
</dbReference>
<feature type="compositionally biased region" description="Low complexity" evidence="2">
    <location>
        <begin position="141"/>
        <end position="150"/>
    </location>
</feature>
<dbReference type="Proteomes" id="UP000777482">
    <property type="component" value="Unassembled WGS sequence"/>
</dbReference>
<feature type="compositionally biased region" description="Polar residues" evidence="2">
    <location>
        <begin position="1475"/>
        <end position="1492"/>
    </location>
</feature>
<feature type="region of interest" description="Disordered" evidence="2">
    <location>
        <begin position="1349"/>
        <end position="1422"/>
    </location>
</feature>
<evidence type="ECO:0000313" key="4">
    <source>
        <dbReference type="EMBL" id="KAG0654674.1"/>
    </source>
</evidence>
<protein>
    <recommendedName>
        <fullName evidence="3">RDRP core domain-containing protein</fullName>
    </recommendedName>
</protein>
<feature type="compositionally biased region" description="Polar residues" evidence="2">
    <location>
        <begin position="1"/>
        <end position="23"/>
    </location>
</feature>
<feature type="compositionally biased region" description="Basic and acidic residues" evidence="2">
    <location>
        <begin position="1629"/>
        <end position="1639"/>
    </location>
</feature>
<feature type="region of interest" description="Disordered" evidence="2">
    <location>
        <begin position="1852"/>
        <end position="1899"/>
    </location>
</feature>
<organism evidence="4 5">
    <name type="scientific">Rhodotorula mucilaginosa</name>
    <name type="common">Yeast</name>
    <name type="synonym">Rhodotorula rubra</name>
    <dbReference type="NCBI Taxonomy" id="5537"/>
    <lineage>
        <taxon>Eukaryota</taxon>
        <taxon>Fungi</taxon>
        <taxon>Dikarya</taxon>
        <taxon>Basidiomycota</taxon>
        <taxon>Pucciniomycotina</taxon>
        <taxon>Microbotryomycetes</taxon>
        <taxon>Sporidiobolales</taxon>
        <taxon>Sporidiobolaceae</taxon>
        <taxon>Rhodotorula</taxon>
    </lineage>
</organism>
<feature type="region of interest" description="Disordered" evidence="2">
    <location>
        <begin position="1"/>
        <end position="114"/>
    </location>
</feature>
<evidence type="ECO:0000259" key="3">
    <source>
        <dbReference type="Pfam" id="PF05183"/>
    </source>
</evidence>
<feature type="compositionally biased region" description="Low complexity" evidence="2">
    <location>
        <begin position="1349"/>
        <end position="1386"/>
    </location>
</feature>
<gene>
    <name evidence="4" type="ORF">C6P46_001552</name>
</gene>
<dbReference type="GO" id="GO:0031380">
    <property type="term" value="C:nuclear RNA-directed RNA polymerase complex"/>
    <property type="evidence" value="ECO:0007669"/>
    <property type="project" value="TreeGrafter"/>
</dbReference>
<sequence>MTAAPQNQGTPPTTATVGWSVPSTTTATTITTRNIERSLPRGQGQAQRPPYGQSTTTTMRNSNPSRAERGKWTIQFRHSNEPPPPEVAAAWPRTGTEEGSTDSKKDGVRPLPPGACGSVPWPPNAQMPPQLQPFFPTAAPVPSPATATATDAKEEEETAAAREQGRRLRPFVPQELSDKMPRVLLDPTWPGFKVSALCLGTFDERGLASFAVERDTQIQQGLMDFAVTAAMTTERTTKAKGSGMGGRKGTVGIGGYAFEGFPGIKVSFPAGAISSLYYSPAPASPDDQDQNLERFYFVIGTRWTPRFYTYISTRPDRHVTSQVRVSALDHQHARQVPYLSRHFLVVLDLVRETSSSSSSSHAAAAPERGSLRDFFRHCELNGLPVPKRIDNLEVFKEKRYGKDMRSRIEYALSTLSPTHAYHLEGILRDGTLSPYELNWLIEKHVKVWNVTVELDRDSFVEDILIELRNLLVEDRKARAELFSLGACTVKQLQEMQVEVSDMADRAREAVLERARVKLDEPSNATIRRYYHDVDTHRESDHFLRVAFREEDGQNLQVVSAGETGLAQRRLLDASVTTALKTGISFAGRRYDFLAYSQSGLRDRSVWFVAPWSDVDRNGKPFTIEAETIRQQLGLFDKISRMPAKLGARFSQGFTASIATVYLHHTKIGSRPDIAEYEEDGTELTNHTDGAGVMSEQLRDQVWQALQTNGFRRDQDGPPPSVYQIRLGGSKGVLAVDSSLEGMQVQLRPSQDKFRGFADRIGGDKFCLNVSDAFTRPNPLRLNRPLISALDDLGVPTAVFLAYQKLAIDELSPEALYTFRGAYDTLNRFSYGGATKFKRSVALLEEEPFLRAALDVVRVRCLRDLKDRARIPLPDSYVLVGVPDEDRLLEPDQVYACLRFPDQPEEPVYLEGTVVVTRSPAMDPGDIRILQAVGKLPSKLNTRMRALENCLVLPTQGVRSVASMMGGGDLDGDTYQVITLQDFIPSDVAPPRSHESQPPYELDRPAKIEDVGDCFVNYLCNDTVGQIAHMHLCLAERSPQHGFDPRCQKLADLYSLAVDAPKTGNVVPASALPRIKGSKERPDFMRKSDIEECCVPGDVEYYKSTRALGYLYRSIDDDGVATPTGMLSPALEDGLSDSSARLHIIVKHDLATIFDASPEILRSLVQRHEAKVTPIIKAFIAGLNDVAITHTPTRSDDRKLSEVEIFAVATLLEVQRGEAARGNAVAAMNQQVAALTEWLETSLTGPKVDARHTDVDSLELRYAAWRVAQEMTSGDGDDTGGGTCPFGQKTARWVCLTLLLEAIRAEQVRKDDLSLGITRAPEVPPRSRILQPAFATPSTSKEHHRLDLLLTSDSLPSSSRSNELSASSLRRESIPSSASAKPAIPYATRPRPAWSVSTVPTSEEVPSPISNKRGVGGREEPPADLVTAEFERRRRQRAAAAALAPSSGTRSSREVESEDGVSSEAGYVASILGGHLSSNNNNRKQPPASSSNSRKFRPPAVAHARLAEEAEEESDDDSDVLEAKQALALQSFRYELQESERLRDEAEARERLYEEHRRRAQLRGIHVPSRTHEPEAYRIHRADFMATFGSTRGEEDAQAQQPSSPAPQEEYPEPPESPSMKMSPAMTDTGTREPAPERPRPPPTLISPQQQPKPTYAHGWSSSDVETRRWREEEEKGATAGSPVRRGQWQGGESAWASVADRSGQGQESGVGGSSAPPWGKAEEASSWPTRPPSPSAWSPQPSGSGGGGGTTKGRSRPTTTAEAPFWTRFDDVDKARYKSNQTGLAKIGRMMVTSSGQSFRDAYGVGKIPSRSGGRGYSGRRGEDAGRRWYGSGSGTETSWLQETEAQLQQDDGAGAGAWGWGGGGGGAGGGGGSEGTAWKGRGGGGGGTGSEVSGWTVR</sequence>